<gene>
    <name evidence="1" type="ORF">L207DRAFT_390790</name>
</gene>
<evidence type="ECO:0000313" key="2">
    <source>
        <dbReference type="Proteomes" id="UP000235786"/>
    </source>
</evidence>
<dbReference type="AlphaFoldDB" id="A0A2J6QZC1"/>
<name>A0A2J6QZC1_HYAVF</name>
<dbReference type="EMBL" id="KZ613962">
    <property type="protein sequence ID" value="PMD31617.1"/>
    <property type="molecule type" value="Genomic_DNA"/>
</dbReference>
<dbReference type="OrthoDB" id="9986966at2759"/>
<reference evidence="1 2" key="1">
    <citation type="submission" date="2016-04" db="EMBL/GenBank/DDBJ databases">
        <title>A degradative enzymes factory behind the ericoid mycorrhizal symbiosis.</title>
        <authorList>
            <consortium name="DOE Joint Genome Institute"/>
            <person name="Martino E."/>
            <person name="Morin E."/>
            <person name="Grelet G."/>
            <person name="Kuo A."/>
            <person name="Kohler A."/>
            <person name="Daghino S."/>
            <person name="Barry K."/>
            <person name="Choi C."/>
            <person name="Cichocki N."/>
            <person name="Clum A."/>
            <person name="Copeland A."/>
            <person name="Hainaut M."/>
            <person name="Haridas S."/>
            <person name="Labutti K."/>
            <person name="Lindquist E."/>
            <person name="Lipzen A."/>
            <person name="Khouja H.-R."/>
            <person name="Murat C."/>
            <person name="Ohm R."/>
            <person name="Olson A."/>
            <person name="Spatafora J."/>
            <person name="Veneault-Fourrey C."/>
            <person name="Henrissat B."/>
            <person name="Grigoriev I."/>
            <person name="Martin F."/>
            <person name="Perotto S."/>
        </authorList>
    </citation>
    <scope>NUCLEOTIDE SEQUENCE [LARGE SCALE GENOMIC DNA]</scope>
    <source>
        <strain evidence="1 2">F</strain>
    </source>
</reference>
<sequence length="147" mass="15995">FYRITNSVLGSGFSLDVVNTDGPPTGEVDITPSGLFSGQVWQFINPTEPDNGPYYLSSSFLGAEKKLDFSIGADHTYIPLLKNFTATTDQTWIVKKHNDTVSGLNTTTYSIEPNYLNGTQALTANSTTKQPFLAVPGGGYQHWVLTP</sequence>
<evidence type="ECO:0000313" key="1">
    <source>
        <dbReference type="EMBL" id="PMD31617.1"/>
    </source>
</evidence>
<dbReference type="InterPro" id="IPR035992">
    <property type="entry name" value="Ricin_B-like_lectins"/>
</dbReference>
<feature type="non-terminal residue" evidence="1">
    <location>
        <position position="147"/>
    </location>
</feature>
<feature type="non-terminal residue" evidence="1">
    <location>
        <position position="1"/>
    </location>
</feature>
<organism evidence="1 2">
    <name type="scientific">Hyaloscypha variabilis (strain UAMH 11265 / GT02V1 / F)</name>
    <name type="common">Meliniomyces variabilis</name>
    <dbReference type="NCBI Taxonomy" id="1149755"/>
    <lineage>
        <taxon>Eukaryota</taxon>
        <taxon>Fungi</taxon>
        <taxon>Dikarya</taxon>
        <taxon>Ascomycota</taxon>
        <taxon>Pezizomycotina</taxon>
        <taxon>Leotiomycetes</taxon>
        <taxon>Helotiales</taxon>
        <taxon>Hyaloscyphaceae</taxon>
        <taxon>Hyaloscypha</taxon>
        <taxon>Hyaloscypha variabilis</taxon>
    </lineage>
</organism>
<dbReference type="SUPFAM" id="SSF50370">
    <property type="entry name" value="Ricin B-like lectins"/>
    <property type="match status" value="1"/>
</dbReference>
<accession>A0A2J6QZC1</accession>
<evidence type="ECO:0008006" key="3">
    <source>
        <dbReference type="Google" id="ProtNLM"/>
    </source>
</evidence>
<protein>
    <recommendedName>
        <fullName evidence="3">Ricin B lectin domain-containing protein</fullName>
    </recommendedName>
</protein>
<proteinExistence type="predicted"/>
<keyword evidence="2" id="KW-1185">Reference proteome</keyword>
<dbReference type="Proteomes" id="UP000235786">
    <property type="component" value="Unassembled WGS sequence"/>
</dbReference>
<dbReference type="STRING" id="1149755.A0A2J6QZC1"/>